<protein>
    <submittedName>
        <fullName evidence="1">DUF1569 domain-containing protein</fullName>
    </submittedName>
</protein>
<dbReference type="Pfam" id="PF07606">
    <property type="entry name" value="DUF1569"/>
    <property type="match status" value="1"/>
</dbReference>
<proteinExistence type="predicted"/>
<sequence>MESIYNPKDNQDIINRIESLTPIALSQWGKMTVSQMLLHCQQPIKLAYGTLQVKPQPLLSFLFGKAAKKKLTSKQPFGKGSPTAKEFIIKHEPDFEKSKKELIELVGVFAKEGHAAIKIEKHPFFGHMTPQDWDAMQWKHLDHHLKQFGA</sequence>
<dbReference type="Proteomes" id="UP001597480">
    <property type="component" value="Unassembled WGS sequence"/>
</dbReference>
<comment type="caution">
    <text evidence="1">The sequence shown here is derived from an EMBL/GenBank/DDBJ whole genome shotgun (WGS) entry which is preliminary data.</text>
</comment>
<keyword evidence="2" id="KW-1185">Reference proteome</keyword>
<dbReference type="InterPro" id="IPR011463">
    <property type="entry name" value="DUF1569"/>
</dbReference>
<dbReference type="RefSeq" id="WP_379822729.1">
    <property type="nucleotide sequence ID" value="NZ_JBHUMD010000030.1"/>
</dbReference>
<dbReference type="Gene3D" id="1.20.120.450">
    <property type="entry name" value="dinb family like domain"/>
    <property type="match status" value="1"/>
</dbReference>
<name>A0ABW5NXL7_9FLAO</name>
<dbReference type="EMBL" id="JBHUMD010000030">
    <property type="protein sequence ID" value="MFD2603774.1"/>
    <property type="molecule type" value="Genomic_DNA"/>
</dbReference>
<gene>
    <name evidence="1" type="ORF">ACFSR3_17045</name>
</gene>
<accession>A0ABW5NXL7</accession>
<evidence type="ECO:0000313" key="2">
    <source>
        <dbReference type="Proteomes" id="UP001597480"/>
    </source>
</evidence>
<organism evidence="1 2">
    <name type="scientific">Flavobacterium suzhouense</name>
    <dbReference type="NCBI Taxonomy" id="1529638"/>
    <lineage>
        <taxon>Bacteria</taxon>
        <taxon>Pseudomonadati</taxon>
        <taxon>Bacteroidota</taxon>
        <taxon>Flavobacteriia</taxon>
        <taxon>Flavobacteriales</taxon>
        <taxon>Flavobacteriaceae</taxon>
        <taxon>Flavobacterium</taxon>
    </lineage>
</organism>
<reference evidence="2" key="1">
    <citation type="journal article" date="2019" name="Int. J. Syst. Evol. Microbiol.">
        <title>The Global Catalogue of Microorganisms (GCM) 10K type strain sequencing project: providing services to taxonomists for standard genome sequencing and annotation.</title>
        <authorList>
            <consortium name="The Broad Institute Genomics Platform"/>
            <consortium name="The Broad Institute Genome Sequencing Center for Infectious Disease"/>
            <person name="Wu L."/>
            <person name="Ma J."/>
        </authorList>
    </citation>
    <scope>NUCLEOTIDE SEQUENCE [LARGE SCALE GENOMIC DNA]</scope>
    <source>
        <strain evidence="2">KCTC 42107</strain>
    </source>
</reference>
<evidence type="ECO:0000313" key="1">
    <source>
        <dbReference type="EMBL" id="MFD2603774.1"/>
    </source>
</evidence>
<dbReference type="InterPro" id="IPR034660">
    <property type="entry name" value="DinB/YfiT-like"/>
</dbReference>